<keyword evidence="2" id="KW-1185">Reference proteome</keyword>
<organism evidence="1 2">
    <name type="scientific">Paenibacillus cellulosilyticus</name>
    <dbReference type="NCBI Taxonomy" id="375489"/>
    <lineage>
        <taxon>Bacteria</taxon>
        <taxon>Bacillati</taxon>
        <taxon>Bacillota</taxon>
        <taxon>Bacilli</taxon>
        <taxon>Bacillales</taxon>
        <taxon>Paenibacillaceae</taxon>
        <taxon>Paenibacillus</taxon>
    </lineage>
</organism>
<evidence type="ECO:0000313" key="1">
    <source>
        <dbReference type="EMBL" id="PWV90588.1"/>
    </source>
</evidence>
<reference evidence="1 2" key="1">
    <citation type="submission" date="2018-05" db="EMBL/GenBank/DDBJ databases">
        <title>Genomic Encyclopedia of Type Strains, Phase III (KMG-III): the genomes of soil and plant-associated and newly described type strains.</title>
        <authorList>
            <person name="Whitman W."/>
        </authorList>
    </citation>
    <scope>NUCLEOTIDE SEQUENCE [LARGE SCALE GENOMIC DNA]</scope>
    <source>
        <strain evidence="1 2">CECT 5696</strain>
    </source>
</reference>
<dbReference type="EMBL" id="QGTQ01000041">
    <property type="protein sequence ID" value="PWV90588.1"/>
    <property type="molecule type" value="Genomic_DNA"/>
</dbReference>
<protein>
    <submittedName>
        <fullName evidence="1">Uncharacterized protein</fullName>
    </submittedName>
</protein>
<accession>A0A2V2YGV1</accession>
<name>A0A2V2YGV1_9BACL</name>
<dbReference type="Proteomes" id="UP000246635">
    <property type="component" value="Unassembled WGS sequence"/>
</dbReference>
<proteinExistence type="predicted"/>
<comment type="caution">
    <text evidence="1">The sequence shown here is derived from an EMBL/GenBank/DDBJ whole genome shotgun (WGS) entry which is preliminary data.</text>
</comment>
<feature type="non-terminal residue" evidence="1">
    <location>
        <position position="41"/>
    </location>
</feature>
<dbReference type="AlphaFoldDB" id="A0A2V2YGV1"/>
<gene>
    <name evidence="1" type="ORF">DFQ01_1411</name>
</gene>
<sequence length="41" mass="4750">MSPWRCQSSEKMSLSNGGHLYQEASKKLLCCEYIASWKVLR</sequence>
<evidence type="ECO:0000313" key="2">
    <source>
        <dbReference type="Proteomes" id="UP000246635"/>
    </source>
</evidence>